<dbReference type="Proteomes" id="UP000006038">
    <property type="component" value="Chromosome 4"/>
</dbReference>
<reference evidence="1" key="2">
    <citation type="submission" date="2013-04" db="UniProtKB">
        <authorList>
            <consortium name="EnsemblPlants"/>
        </authorList>
    </citation>
    <scope>IDENTIFICATION</scope>
</reference>
<accession>J3LVB0</accession>
<dbReference type="EnsemblPlants" id="OB04G10850.1">
    <property type="protein sequence ID" value="OB04G10850.1"/>
    <property type="gene ID" value="OB04G10850"/>
</dbReference>
<evidence type="ECO:0000313" key="1">
    <source>
        <dbReference type="EnsemblPlants" id="OB04G10850.1"/>
    </source>
</evidence>
<name>J3LVB0_ORYBR</name>
<dbReference type="Gramene" id="OB04G10850.1">
    <property type="protein sequence ID" value="OB04G10850.1"/>
    <property type="gene ID" value="OB04G10850"/>
</dbReference>
<organism evidence="1">
    <name type="scientific">Oryza brachyantha</name>
    <name type="common">malo sina</name>
    <dbReference type="NCBI Taxonomy" id="4533"/>
    <lineage>
        <taxon>Eukaryota</taxon>
        <taxon>Viridiplantae</taxon>
        <taxon>Streptophyta</taxon>
        <taxon>Embryophyta</taxon>
        <taxon>Tracheophyta</taxon>
        <taxon>Spermatophyta</taxon>
        <taxon>Magnoliopsida</taxon>
        <taxon>Liliopsida</taxon>
        <taxon>Poales</taxon>
        <taxon>Poaceae</taxon>
        <taxon>BOP clade</taxon>
        <taxon>Oryzoideae</taxon>
        <taxon>Oryzeae</taxon>
        <taxon>Oryzinae</taxon>
        <taxon>Oryza</taxon>
    </lineage>
</organism>
<dbReference type="AlphaFoldDB" id="J3LVB0"/>
<protein>
    <submittedName>
        <fullName evidence="1">Uncharacterized protein</fullName>
    </submittedName>
</protein>
<keyword evidence="2" id="KW-1185">Reference proteome</keyword>
<sequence length="58" mass="6654">MHIVKDAASAKTSDTEKWLQMEQIGSLKSHIPSGRVLWMMRIYMLVCTTVGGCFHRWS</sequence>
<reference evidence="1" key="1">
    <citation type="journal article" date="2013" name="Nat. Commun.">
        <title>Whole-genome sequencing of Oryza brachyantha reveals mechanisms underlying Oryza genome evolution.</title>
        <authorList>
            <person name="Chen J."/>
            <person name="Huang Q."/>
            <person name="Gao D."/>
            <person name="Wang J."/>
            <person name="Lang Y."/>
            <person name="Liu T."/>
            <person name="Li B."/>
            <person name="Bai Z."/>
            <person name="Luis Goicoechea J."/>
            <person name="Liang C."/>
            <person name="Chen C."/>
            <person name="Zhang W."/>
            <person name="Sun S."/>
            <person name="Liao Y."/>
            <person name="Zhang X."/>
            <person name="Yang L."/>
            <person name="Song C."/>
            <person name="Wang M."/>
            <person name="Shi J."/>
            <person name="Liu G."/>
            <person name="Liu J."/>
            <person name="Zhou H."/>
            <person name="Zhou W."/>
            <person name="Yu Q."/>
            <person name="An N."/>
            <person name="Chen Y."/>
            <person name="Cai Q."/>
            <person name="Wang B."/>
            <person name="Liu B."/>
            <person name="Min J."/>
            <person name="Huang Y."/>
            <person name="Wu H."/>
            <person name="Li Z."/>
            <person name="Zhang Y."/>
            <person name="Yin Y."/>
            <person name="Song W."/>
            <person name="Jiang J."/>
            <person name="Jackson S.A."/>
            <person name="Wing R.A."/>
            <person name="Wang J."/>
            <person name="Chen M."/>
        </authorList>
    </citation>
    <scope>NUCLEOTIDE SEQUENCE [LARGE SCALE GENOMIC DNA]</scope>
    <source>
        <strain evidence="1">cv. IRGC 101232</strain>
    </source>
</reference>
<proteinExistence type="predicted"/>
<evidence type="ECO:0000313" key="2">
    <source>
        <dbReference type="Proteomes" id="UP000006038"/>
    </source>
</evidence>
<dbReference type="HOGENOM" id="CLU_2982265_0_0_1"/>